<proteinExistence type="predicted"/>
<dbReference type="EMBL" id="MKGL01000235">
    <property type="protein sequence ID" value="RNF02334.1"/>
    <property type="molecule type" value="Genomic_DNA"/>
</dbReference>
<dbReference type="RefSeq" id="XP_029236852.1">
    <property type="nucleotide sequence ID" value="XM_029383305.1"/>
</dbReference>
<name>A0A422NA22_TRYRA</name>
<dbReference type="Proteomes" id="UP000283634">
    <property type="component" value="Unassembled WGS sequence"/>
</dbReference>
<keyword evidence="2" id="KW-1185">Reference proteome</keyword>
<accession>A0A422NA22</accession>
<organism evidence="1 2">
    <name type="scientific">Trypanosoma rangeli</name>
    <dbReference type="NCBI Taxonomy" id="5698"/>
    <lineage>
        <taxon>Eukaryota</taxon>
        <taxon>Discoba</taxon>
        <taxon>Euglenozoa</taxon>
        <taxon>Kinetoplastea</taxon>
        <taxon>Metakinetoplastina</taxon>
        <taxon>Trypanosomatida</taxon>
        <taxon>Trypanosomatidae</taxon>
        <taxon>Trypanosoma</taxon>
        <taxon>Herpetosoma</taxon>
    </lineage>
</organism>
<sequence>MSASQVWGSIAQGAEVGNPQASTELNRGLPVPRNKAAACLRPPLLILKCLATQCRLTAEEAAAQRRKAPAMQRLPSKKLFNAETITNAKALLRGQGARATNKQTRQSSLRATHPVARAGRPCDCNTSRLALLFRFPLPPRVCTQCVLCCAAFVCERKTTSQKPHFSPERGGWHYGQRGRRQCTVRFLQPTHTASQYGHFSF</sequence>
<dbReference type="AlphaFoldDB" id="A0A422NA22"/>
<comment type="caution">
    <text evidence="1">The sequence shown here is derived from an EMBL/GenBank/DDBJ whole genome shotgun (WGS) entry which is preliminary data.</text>
</comment>
<dbReference type="GeneID" id="40330395"/>
<evidence type="ECO:0000313" key="2">
    <source>
        <dbReference type="Proteomes" id="UP000283634"/>
    </source>
</evidence>
<gene>
    <name evidence="1" type="ORF">TraAM80_06462</name>
</gene>
<reference evidence="1 2" key="1">
    <citation type="journal article" date="2018" name="BMC Genomics">
        <title>Genomic comparison of Trypanosoma conorhini and Trypanosoma rangeli to Trypanosoma cruzi strains of high and low virulence.</title>
        <authorList>
            <person name="Bradwell K.R."/>
            <person name="Koparde V.N."/>
            <person name="Matveyev A.V."/>
            <person name="Serrano M.G."/>
            <person name="Alves J.M."/>
            <person name="Parikh H."/>
            <person name="Huang B."/>
            <person name="Lee V."/>
            <person name="Espinosa-Alvarez O."/>
            <person name="Ortiz P.A."/>
            <person name="Costa-Martins A.G."/>
            <person name="Teixeira M.M."/>
            <person name="Buck G.A."/>
        </authorList>
    </citation>
    <scope>NUCLEOTIDE SEQUENCE [LARGE SCALE GENOMIC DNA]</scope>
    <source>
        <strain evidence="1 2">AM80</strain>
    </source>
</reference>
<evidence type="ECO:0000313" key="1">
    <source>
        <dbReference type="EMBL" id="RNF02334.1"/>
    </source>
</evidence>
<protein>
    <submittedName>
        <fullName evidence="1">Uncharacterized protein</fullName>
    </submittedName>
</protein>